<dbReference type="VEuPathDB" id="FungiDB:PTTG_25154"/>
<reference evidence="2" key="2">
    <citation type="submission" date="2016-05" db="EMBL/GenBank/DDBJ databases">
        <title>Comparative analysis highlights variable genome content of wheat rusts and divergence of the mating loci.</title>
        <authorList>
            <person name="Cuomo C.A."/>
            <person name="Bakkeren G."/>
            <person name="Szabo L."/>
            <person name="Khalil H."/>
            <person name="Joly D."/>
            <person name="Goldberg J."/>
            <person name="Young S."/>
            <person name="Zeng Q."/>
            <person name="Fellers J."/>
        </authorList>
    </citation>
    <scope>NUCLEOTIDE SEQUENCE [LARGE SCALE GENOMIC DNA]</scope>
    <source>
        <strain evidence="2">1-1 BBBD Race 1</strain>
    </source>
</reference>
<dbReference type="Proteomes" id="UP000005240">
    <property type="component" value="Unassembled WGS sequence"/>
</dbReference>
<evidence type="ECO:0000313" key="3">
    <source>
        <dbReference type="EnsemblFungi" id="PTTG_25154-t43_1-p1"/>
    </source>
</evidence>
<reference evidence="3" key="4">
    <citation type="submission" date="2025-05" db="UniProtKB">
        <authorList>
            <consortium name="EnsemblFungi"/>
        </authorList>
    </citation>
    <scope>IDENTIFICATION</scope>
    <source>
        <strain evidence="3">isolate 1-1 / race 1 (BBBD)</strain>
    </source>
</reference>
<evidence type="ECO:0000313" key="2">
    <source>
        <dbReference type="EMBL" id="OAW00057.1"/>
    </source>
</evidence>
<protein>
    <recommendedName>
        <fullName evidence="5">GCM domain-containing protein</fullName>
    </recommendedName>
</protein>
<sequence length="378" mass="42596">MDREFTTYIDHGCVLDRQGYPLYPNGSTTFVRCPGNEYHNFGAVGFSKKSSNGTNSDKWKNIRICCLGVFRCDQEGCEYSGPPPTGVGKIEEHLANNPKCPGLTGRCPGKVIWDSCLDTQCRFDYHKKTGWGLLRHQDPLAKKDLTETVTKNPKASALQLKIGNATGPGHPSNSVMEPGSSKDGDGGDRFMDVLFEWQLNGFEIISILCKRGHEHFTFQTNWMSQRLLDRGEAGNTLYSGGLISDVTYQFFNSGYLLTTSMYCDDIGRWIPVQLSWIQGLSESYYKVHFSVLFRQFLIPSLLQHERENMARSIVDFSKAQQRGFVAAYMEVFGESDPNEALRKLKGCREHFWQSITRVKRNPAVIMADKQHTLSAGPV</sequence>
<dbReference type="EMBL" id="ADAS02000001">
    <property type="protein sequence ID" value="OAW00057.1"/>
    <property type="molecule type" value="Genomic_DNA"/>
</dbReference>
<dbReference type="OrthoDB" id="3046222at2759"/>
<accession>A0A180H4V6</accession>
<reference evidence="2" key="1">
    <citation type="submission" date="2009-11" db="EMBL/GenBank/DDBJ databases">
        <authorList>
            <consortium name="The Broad Institute Genome Sequencing Platform"/>
            <person name="Ward D."/>
            <person name="Feldgarden M."/>
            <person name="Earl A."/>
            <person name="Young S.K."/>
            <person name="Zeng Q."/>
            <person name="Koehrsen M."/>
            <person name="Alvarado L."/>
            <person name="Berlin A."/>
            <person name="Bochicchio J."/>
            <person name="Borenstein D."/>
            <person name="Chapman S.B."/>
            <person name="Chen Z."/>
            <person name="Engels R."/>
            <person name="Freedman E."/>
            <person name="Gellesch M."/>
            <person name="Goldberg J."/>
            <person name="Griggs A."/>
            <person name="Gujja S."/>
            <person name="Heilman E."/>
            <person name="Heiman D."/>
            <person name="Hepburn T."/>
            <person name="Howarth C."/>
            <person name="Jen D."/>
            <person name="Larson L."/>
            <person name="Lewis B."/>
            <person name="Mehta T."/>
            <person name="Park D."/>
            <person name="Pearson M."/>
            <person name="Roberts A."/>
            <person name="Saif S."/>
            <person name="Shea T."/>
            <person name="Shenoy N."/>
            <person name="Sisk P."/>
            <person name="Stolte C."/>
            <person name="Sykes S."/>
            <person name="Thomson T."/>
            <person name="Walk T."/>
            <person name="White J."/>
            <person name="Yandava C."/>
            <person name="Izard J."/>
            <person name="Baranova O.V."/>
            <person name="Blanton J.M."/>
            <person name="Tanner A.C."/>
            <person name="Dewhirst F.E."/>
            <person name="Haas B."/>
            <person name="Nusbaum C."/>
            <person name="Birren B."/>
        </authorList>
    </citation>
    <scope>NUCLEOTIDE SEQUENCE [LARGE SCALE GENOMIC DNA]</scope>
    <source>
        <strain evidence="2">1-1 BBBD Race 1</strain>
    </source>
</reference>
<dbReference type="STRING" id="630390.A0A180H4V6"/>
<evidence type="ECO:0000313" key="4">
    <source>
        <dbReference type="Proteomes" id="UP000005240"/>
    </source>
</evidence>
<feature type="region of interest" description="Disordered" evidence="1">
    <location>
        <begin position="162"/>
        <end position="182"/>
    </location>
</feature>
<name>A0A180H4V6_PUCT1</name>
<gene>
    <name evidence="2" type="ORF">PTTG_25154</name>
</gene>
<organism evidence="2">
    <name type="scientific">Puccinia triticina (isolate 1-1 / race 1 (BBBD))</name>
    <name type="common">Brown leaf rust fungus</name>
    <dbReference type="NCBI Taxonomy" id="630390"/>
    <lineage>
        <taxon>Eukaryota</taxon>
        <taxon>Fungi</taxon>
        <taxon>Dikarya</taxon>
        <taxon>Basidiomycota</taxon>
        <taxon>Pucciniomycotina</taxon>
        <taxon>Pucciniomycetes</taxon>
        <taxon>Pucciniales</taxon>
        <taxon>Pucciniaceae</taxon>
        <taxon>Puccinia</taxon>
    </lineage>
</organism>
<evidence type="ECO:0000256" key="1">
    <source>
        <dbReference type="SAM" id="MobiDB-lite"/>
    </source>
</evidence>
<proteinExistence type="predicted"/>
<evidence type="ECO:0008006" key="5">
    <source>
        <dbReference type="Google" id="ProtNLM"/>
    </source>
</evidence>
<reference evidence="3 4" key="3">
    <citation type="journal article" date="2017" name="G3 (Bethesda)">
        <title>Comparative analysis highlights variable genome content of wheat rusts and divergence of the mating loci.</title>
        <authorList>
            <person name="Cuomo C.A."/>
            <person name="Bakkeren G."/>
            <person name="Khalil H.B."/>
            <person name="Panwar V."/>
            <person name="Joly D."/>
            <person name="Linning R."/>
            <person name="Sakthikumar S."/>
            <person name="Song X."/>
            <person name="Adiconis X."/>
            <person name="Fan L."/>
            <person name="Goldberg J.M."/>
            <person name="Levin J.Z."/>
            <person name="Young S."/>
            <person name="Zeng Q."/>
            <person name="Anikster Y."/>
            <person name="Bruce M."/>
            <person name="Wang M."/>
            <person name="Yin C."/>
            <person name="McCallum B."/>
            <person name="Szabo L.J."/>
            <person name="Hulbert S."/>
            <person name="Chen X."/>
            <person name="Fellers J.P."/>
        </authorList>
    </citation>
    <scope>NUCLEOTIDE SEQUENCE</scope>
    <source>
        <strain evidence="3">isolate 1-1 / race 1 (BBBD)</strain>
        <strain evidence="4">Isolate 1-1 / race 1 (BBBD)</strain>
    </source>
</reference>
<keyword evidence="4" id="KW-1185">Reference proteome</keyword>
<dbReference type="AlphaFoldDB" id="A0A180H4V6"/>
<dbReference type="EnsemblFungi" id="PTTG_25154-t43_1">
    <property type="protein sequence ID" value="PTTG_25154-t43_1-p1"/>
    <property type="gene ID" value="PTTG_25154"/>
</dbReference>